<dbReference type="Proteomes" id="UP001177003">
    <property type="component" value="Chromosome 0"/>
</dbReference>
<feature type="region of interest" description="Disordered" evidence="1">
    <location>
        <begin position="35"/>
        <end position="62"/>
    </location>
</feature>
<evidence type="ECO:0000313" key="3">
    <source>
        <dbReference type="Proteomes" id="UP001177003"/>
    </source>
</evidence>
<evidence type="ECO:0000256" key="1">
    <source>
        <dbReference type="SAM" id="MobiDB-lite"/>
    </source>
</evidence>
<proteinExistence type="predicted"/>
<keyword evidence="3" id="KW-1185">Reference proteome</keyword>
<evidence type="ECO:0000313" key="2">
    <source>
        <dbReference type="EMBL" id="CAI9262823.1"/>
    </source>
</evidence>
<accession>A0AA35V677</accession>
<protein>
    <submittedName>
        <fullName evidence="2">Uncharacterized protein</fullName>
    </submittedName>
</protein>
<reference evidence="2" key="1">
    <citation type="submission" date="2023-04" db="EMBL/GenBank/DDBJ databases">
        <authorList>
            <person name="Vijverberg K."/>
            <person name="Xiong W."/>
            <person name="Schranz E."/>
        </authorList>
    </citation>
    <scope>NUCLEOTIDE SEQUENCE</scope>
</reference>
<dbReference type="AlphaFoldDB" id="A0AA35V677"/>
<gene>
    <name evidence="2" type="ORF">LSALG_LOCUS3543</name>
</gene>
<dbReference type="EMBL" id="OX465086">
    <property type="protein sequence ID" value="CAI9262823.1"/>
    <property type="molecule type" value="Genomic_DNA"/>
</dbReference>
<sequence>MLKRVDPTNIVLVTDLQTIDSTIETWILLATEETRSKRTKNTETGSSKKQVKESKSTKIPKKKPITIEEPVTHKLLVADTTLTKLVGPETQQKEIIPSRTGVFRRIKMKSKHNSISPNTNVVRKPQVTHQGILFREIPALVSPSSKKQRAKDMAKHISKKKKKTSTVIISTESTDNEDEWILETPTANLQKDTSTTSQTAVIPPEDSVAKSFS</sequence>
<organism evidence="2 3">
    <name type="scientific">Lactuca saligna</name>
    <name type="common">Willowleaf lettuce</name>
    <dbReference type="NCBI Taxonomy" id="75948"/>
    <lineage>
        <taxon>Eukaryota</taxon>
        <taxon>Viridiplantae</taxon>
        <taxon>Streptophyta</taxon>
        <taxon>Embryophyta</taxon>
        <taxon>Tracheophyta</taxon>
        <taxon>Spermatophyta</taxon>
        <taxon>Magnoliopsida</taxon>
        <taxon>eudicotyledons</taxon>
        <taxon>Gunneridae</taxon>
        <taxon>Pentapetalae</taxon>
        <taxon>asterids</taxon>
        <taxon>campanulids</taxon>
        <taxon>Asterales</taxon>
        <taxon>Asteraceae</taxon>
        <taxon>Cichorioideae</taxon>
        <taxon>Cichorieae</taxon>
        <taxon>Lactucinae</taxon>
        <taxon>Lactuca</taxon>
    </lineage>
</organism>
<feature type="compositionally biased region" description="Polar residues" evidence="1">
    <location>
        <begin position="189"/>
        <end position="200"/>
    </location>
</feature>
<name>A0AA35V677_LACSI</name>
<feature type="region of interest" description="Disordered" evidence="1">
    <location>
        <begin position="189"/>
        <end position="213"/>
    </location>
</feature>